<feature type="compositionally biased region" description="Pro residues" evidence="5">
    <location>
        <begin position="215"/>
        <end position="228"/>
    </location>
</feature>
<keyword evidence="4" id="KW-0539">Nucleus</keyword>
<evidence type="ECO:0000256" key="5">
    <source>
        <dbReference type="SAM" id="MobiDB-lite"/>
    </source>
</evidence>
<keyword evidence="3" id="KW-0804">Transcription</keyword>
<dbReference type="InterPro" id="IPR006565">
    <property type="entry name" value="BTP"/>
</dbReference>
<keyword evidence="2" id="KW-0805">Transcription regulation</keyword>
<dbReference type="CDD" id="cd00076">
    <property type="entry name" value="HFD_SF"/>
    <property type="match status" value="1"/>
</dbReference>
<feature type="region of interest" description="Disordered" evidence="5">
    <location>
        <begin position="163"/>
        <end position="256"/>
    </location>
</feature>
<feature type="region of interest" description="Disordered" evidence="5">
    <location>
        <begin position="135"/>
        <end position="154"/>
    </location>
</feature>
<comment type="caution">
    <text evidence="7">The sequence shown here is derived from an EMBL/GenBank/DDBJ whole genome shotgun (WGS) entry which is preliminary data.</text>
</comment>
<gene>
    <name evidence="7" type="ORF">EDB92DRAFT_2113853</name>
</gene>
<evidence type="ECO:0000259" key="6">
    <source>
        <dbReference type="SMART" id="SM00576"/>
    </source>
</evidence>
<evidence type="ECO:0000256" key="2">
    <source>
        <dbReference type="ARBA" id="ARBA00023015"/>
    </source>
</evidence>
<evidence type="ECO:0000256" key="1">
    <source>
        <dbReference type="ARBA" id="ARBA00004123"/>
    </source>
</evidence>
<feature type="compositionally biased region" description="Polar residues" evidence="5">
    <location>
        <begin position="550"/>
        <end position="559"/>
    </location>
</feature>
<evidence type="ECO:0000313" key="8">
    <source>
        <dbReference type="Proteomes" id="UP001201163"/>
    </source>
</evidence>
<feature type="compositionally biased region" description="Basic and acidic residues" evidence="5">
    <location>
        <begin position="395"/>
        <end position="413"/>
    </location>
</feature>
<proteinExistence type="predicted"/>
<keyword evidence="8" id="KW-1185">Reference proteome</keyword>
<feature type="domain" description="Bromodomain associated" evidence="6">
    <location>
        <begin position="2"/>
        <end position="78"/>
    </location>
</feature>
<evidence type="ECO:0000256" key="3">
    <source>
        <dbReference type="ARBA" id="ARBA00023163"/>
    </source>
</evidence>
<accession>A0AAD4LJ69</accession>
<dbReference type="Gene3D" id="1.10.20.10">
    <property type="entry name" value="Histone, subunit A"/>
    <property type="match status" value="1"/>
</dbReference>
<dbReference type="EMBL" id="JAKELL010000019">
    <property type="protein sequence ID" value="KAH8993116.1"/>
    <property type="molecule type" value="Genomic_DNA"/>
</dbReference>
<protein>
    <recommendedName>
        <fullName evidence="6">Bromodomain associated domain-containing protein</fullName>
    </recommendedName>
</protein>
<dbReference type="SMART" id="SM00576">
    <property type="entry name" value="BTP"/>
    <property type="match status" value="1"/>
</dbReference>
<dbReference type="Proteomes" id="UP001201163">
    <property type="component" value="Unassembled WGS sequence"/>
</dbReference>
<reference evidence="7" key="1">
    <citation type="submission" date="2022-01" db="EMBL/GenBank/DDBJ databases">
        <title>Comparative genomics reveals a dynamic genome evolution in the ectomycorrhizal milk-cap (Lactarius) mushrooms.</title>
        <authorList>
            <consortium name="DOE Joint Genome Institute"/>
            <person name="Lebreton A."/>
            <person name="Tang N."/>
            <person name="Kuo A."/>
            <person name="LaButti K."/>
            <person name="Drula E."/>
            <person name="Barry K."/>
            <person name="Clum A."/>
            <person name="Lipzen A."/>
            <person name="Mousain D."/>
            <person name="Ng V."/>
            <person name="Wang R."/>
            <person name="Wang X."/>
            <person name="Dai Y."/>
            <person name="Henrissat B."/>
            <person name="Grigoriev I.V."/>
            <person name="Guerin-Laguette A."/>
            <person name="Yu F."/>
            <person name="Martin F.M."/>
        </authorList>
    </citation>
    <scope>NUCLEOTIDE SEQUENCE</scope>
    <source>
        <strain evidence="7">QP</strain>
    </source>
</reference>
<dbReference type="InterPro" id="IPR009072">
    <property type="entry name" value="Histone-fold"/>
</dbReference>
<comment type="subcellular location">
    <subcellularLocation>
        <location evidence="1">Nucleus</location>
    </subcellularLocation>
</comment>
<feature type="region of interest" description="Disordered" evidence="5">
    <location>
        <begin position="389"/>
        <end position="428"/>
    </location>
</feature>
<feature type="region of interest" description="Disordered" evidence="5">
    <location>
        <begin position="467"/>
        <end position="570"/>
    </location>
</feature>
<organism evidence="7 8">
    <name type="scientific">Lactarius akahatsu</name>
    <dbReference type="NCBI Taxonomy" id="416441"/>
    <lineage>
        <taxon>Eukaryota</taxon>
        <taxon>Fungi</taxon>
        <taxon>Dikarya</taxon>
        <taxon>Basidiomycota</taxon>
        <taxon>Agaricomycotina</taxon>
        <taxon>Agaricomycetes</taxon>
        <taxon>Russulales</taxon>
        <taxon>Russulaceae</taxon>
        <taxon>Lactarius</taxon>
    </lineage>
</organism>
<evidence type="ECO:0000256" key="4">
    <source>
        <dbReference type="ARBA" id="ARBA00023242"/>
    </source>
</evidence>
<dbReference type="Pfam" id="PF07524">
    <property type="entry name" value="Bromo_TP"/>
    <property type="match status" value="1"/>
</dbReference>
<evidence type="ECO:0000313" key="7">
    <source>
        <dbReference type="EMBL" id="KAH8993116.1"/>
    </source>
</evidence>
<name>A0AAD4LJ69_9AGAM</name>
<feature type="compositionally biased region" description="Basic and acidic residues" evidence="5">
    <location>
        <begin position="510"/>
        <end position="519"/>
    </location>
</feature>
<dbReference type="GO" id="GO:0046982">
    <property type="term" value="F:protein heterodimerization activity"/>
    <property type="evidence" value="ECO:0007669"/>
    <property type="project" value="InterPro"/>
</dbReference>
<dbReference type="SUPFAM" id="SSF47113">
    <property type="entry name" value="Histone-fold"/>
    <property type="match status" value="1"/>
</dbReference>
<dbReference type="AlphaFoldDB" id="A0AAD4LJ69"/>
<feature type="compositionally biased region" description="Low complexity" evidence="5">
    <location>
        <begin position="175"/>
        <end position="184"/>
    </location>
</feature>
<dbReference type="GO" id="GO:0005634">
    <property type="term" value="C:nucleus"/>
    <property type="evidence" value="ECO:0007669"/>
    <property type="project" value="UniProtKB-SubCell"/>
</dbReference>
<sequence length="570" mass="61574">MDASSHKLLENVVLKTLHAHSFTRSSSQASLVLSDLLSRYIVLLATTCSQYAQHAGRFNLTVRDAMSALDELGVSMDELHEYCGTEGDELARYSGHSAKRQEDLSEFKASLAAGLPAMRESIPLVWAPLPESYLEDVEEEEEDEQEEGDEDGDVEMVDVTVAEDDGEVPVPPVPQDVGGRQLTPARPPSTPPLPLSPVSNPTSPARKRPRTESWKPPPHIPSFLPPFPAERSSPEPDFISLPPPGEPSSSTQLLPSRVEPTAPLARVSSTNPADYTTIVPYSLSNLASTPEWHLPSTLRESRTMTDAAPAQFPIPQIQPSLLGAYHHILTHPPPANPNVANPSRHRVAMVLLGQAEKNPHWEHADSLYATVAPNAPTVAPVGPSYAIPLSAPAATDEKDNKDGKKEDEKDRKSNLPGAAPRPIGTQERIVPLVSHQTSRIPELAREALSGAVLSRITRLSHPSVLQRGSEKLTYGSGVPAPWNSDKSSAPIPAPSMAKGKELANGLPNGKGKEGEKEPVLPDARLFATWEHDQKSFREPLTVPRRARQGSVHTSLSSNVPGRARGESRAG</sequence>
<feature type="compositionally biased region" description="Pro residues" evidence="5">
    <location>
        <begin position="185"/>
        <end position="195"/>
    </location>
</feature>